<evidence type="ECO:0000256" key="1">
    <source>
        <dbReference type="SAM" id="MobiDB-lite"/>
    </source>
</evidence>
<accession>A0A926NZW7</accession>
<keyword evidence="2" id="KW-0732">Signal</keyword>
<protein>
    <recommendedName>
        <fullName evidence="5">Porin</fullName>
    </recommendedName>
</protein>
<comment type="caution">
    <text evidence="3">The sequence shown here is derived from an EMBL/GenBank/DDBJ whole genome shotgun (WGS) entry which is preliminary data.</text>
</comment>
<dbReference type="AlphaFoldDB" id="A0A926NZW7"/>
<dbReference type="Proteomes" id="UP000598467">
    <property type="component" value="Unassembled WGS sequence"/>
</dbReference>
<evidence type="ECO:0000313" key="3">
    <source>
        <dbReference type="EMBL" id="MBD1547351.1"/>
    </source>
</evidence>
<evidence type="ECO:0008006" key="5">
    <source>
        <dbReference type="Google" id="ProtNLM"/>
    </source>
</evidence>
<organism evidence="3 4">
    <name type="scientific">Roseibium aggregatum</name>
    <dbReference type="NCBI Taxonomy" id="187304"/>
    <lineage>
        <taxon>Bacteria</taxon>
        <taxon>Pseudomonadati</taxon>
        <taxon>Pseudomonadota</taxon>
        <taxon>Alphaproteobacteria</taxon>
        <taxon>Hyphomicrobiales</taxon>
        <taxon>Stappiaceae</taxon>
        <taxon>Roseibium</taxon>
    </lineage>
</organism>
<evidence type="ECO:0000256" key="2">
    <source>
        <dbReference type="SAM" id="SignalP"/>
    </source>
</evidence>
<name>A0A926NZW7_9HYPH</name>
<evidence type="ECO:0000313" key="4">
    <source>
        <dbReference type="Proteomes" id="UP000598467"/>
    </source>
</evidence>
<dbReference type="EMBL" id="JABFCZ010000014">
    <property type="protein sequence ID" value="MBD1547351.1"/>
    <property type="molecule type" value="Genomic_DNA"/>
</dbReference>
<dbReference type="RefSeq" id="WP_190292106.1">
    <property type="nucleotide sequence ID" value="NZ_JABFCZ010000014.1"/>
</dbReference>
<proteinExistence type="predicted"/>
<gene>
    <name evidence="3" type="ORF">HK439_13875</name>
</gene>
<feature type="chain" id="PRO_5037112712" description="Porin" evidence="2">
    <location>
        <begin position="22"/>
        <end position="488"/>
    </location>
</feature>
<reference evidence="3" key="1">
    <citation type="submission" date="2020-05" db="EMBL/GenBank/DDBJ databases">
        <title>Identification of trans-AT polyketide cluster in two marine bacteria, producers of a novel glutaramide-containing polyketide sesbanimide D and analogs.</title>
        <authorList>
            <person name="Kacar D."/>
            <person name="Rodriguez P."/>
            <person name="Canedo L."/>
            <person name="Gonzalez E."/>
            <person name="Galan B."/>
            <person name="De La Calle F."/>
            <person name="Garcia J.L."/>
        </authorList>
    </citation>
    <scope>NUCLEOTIDE SEQUENCE</scope>
    <source>
        <strain evidence="3">PHM038</strain>
    </source>
</reference>
<feature type="signal peptide" evidence="2">
    <location>
        <begin position="1"/>
        <end position="21"/>
    </location>
</feature>
<sequence>MNNVRIGKVLFCFALSFTALGGKSFAASSSALSEEPRPMLTEEQVHKAQGRSGAHHSSKLPTKSKPLFTEANEPKPTPPIVERGDKFLAKGNIEPGYTLPTGAVWQPGLWVFGNWRNAAGHYDNGRSESREYIATRLDLFFNLKLSPTERILLGITPFTKGNQQTGILHTNSTGTNFVNGLNPYINTLFFEGEFGEIFPDLDPNDNKGLDFGFAIGRQPIFFQEGIMINDTIDAIGITRDTIVIPGLSPDMRATALFGWGNINRADNLRDTDAYLLGLFTETDFRWSTVDLDGSYVISTNPQGGDGLFLGASATQRIGQFNTSFRINSSLAINNKGPAVNSGVVLFSEVSRTVTGSENLVYANAFWGIENYTSAARGPNTGGPLGQAGILFASPLVGMAGSALSNQANDVVGGALGYQMFFNEDKTQLTLELGGRKDTDGSNTGAIAFGGQLLHALNNRSSIQLDGFVSEGQNQTTGTGLRLELRTRF</sequence>
<feature type="region of interest" description="Disordered" evidence="1">
    <location>
        <begin position="32"/>
        <end position="82"/>
    </location>
</feature>